<dbReference type="Pfam" id="PF04480">
    <property type="entry name" value="DUF559"/>
    <property type="match status" value="1"/>
</dbReference>
<organism evidence="2 3">
    <name type="scientific">Pseudonocardia kunmingensis</name>
    <dbReference type="NCBI Taxonomy" id="630975"/>
    <lineage>
        <taxon>Bacteria</taxon>
        <taxon>Bacillati</taxon>
        <taxon>Actinomycetota</taxon>
        <taxon>Actinomycetes</taxon>
        <taxon>Pseudonocardiales</taxon>
        <taxon>Pseudonocardiaceae</taxon>
        <taxon>Pseudonocardia</taxon>
    </lineage>
</organism>
<evidence type="ECO:0000313" key="2">
    <source>
        <dbReference type="EMBL" id="TQM15351.1"/>
    </source>
</evidence>
<dbReference type="EMBL" id="VFPA01000001">
    <property type="protein sequence ID" value="TQM15351.1"/>
    <property type="molecule type" value="Genomic_DNA"/>
</dbReference>
<gene>
    <name evidence="2" type="ORF">FB558_2135</name>
</gene>
<feature type="domain" description="DUF559" evidence="1">
    <location>
        <begin position="206"/>
        <end position="277"/>
    </location>
</feature>
<dbReference type="Proteomes" id="UP000315677">
    <property type="component" value="Unassembled WGS sequence"/>
</dbReference>
<evidence type="ECO:0000313" key="3">
    <source>
        <dbReference type="Proteomes" id="UP000315677"/>
    </source>
</evidence>
<sequence length="295" mass="31991">MPRMNLTQPFRGSEAVTAGLLTPAMLRGPRFRRLFPDIYAPADAEVDLELLSRAAYLLIAGRGALGGYSAAELLDASCGPLGAPAEVVVPHRMRSRPGLLVRQDELWADEVEEVGDLLVTTPRRTAYDLGRRGSLVEAVIAVDALSHAHGFDPDEVLLLARRHLGGRGSARLPRVVALSDRRSGSPMETRIRLALEFGGLPEPELQHPVGPYLLDLAYPAVRIAVEYNGSDHLDPDRALHDLQREAYLTAAGWVVIRFGAYIVIRRPDWVADRVRTRLVAAAAAAGLPLEALGAA</sequence>
<proteinExistence type="predicted"/>
<keyword evidence="3" id="KW-1185">Reference proteome</keyword>
<evidence type="ECO:0000259" key="1">
    <source>
        <dbReference type="Pfam" id="PF04480"/>
    </source>
</evidence>
<reference evidence="2 3" key="1">
    <citation type="submission" date="2019-06" db="EMBL/GenBank/DDBJ databases">
        <title>Sequencing the genomes of 1000 actinobacteria strains.</title>
        <authorList>
            <person name="Klenk H.-P."/>
        </authorList>
    </citation>
    <scope>NUCLEOTIDE SEQUENCE [LARGE SCALE GENOMIC DNA]</scope>
    <source>
        <strain evidence="2 3">DSM 45301</strain>
    </source>
</reference>
<dbReference type="InterPro" id="IPR007569">
    <property type="entry name" value="DUF559"/>
</dbReference>
<comment type="caution">
    <text evidence="2">The sequence shown here is derived from an EMBL/GenBank/DDBJ whole genome shotgun (WGS) entry which is preliminary data.</text>
</comment>
<dbReference type="SUPFAM" id="SSF52980">
    <property type="entry name" value="Restriction endonuclease-like"/>
    <property type="match status" value="1"/>
</dbReference>
<dbReference type="AlphaFoldDB" id="A0A543E183"/>
<name>A0A543E183_9PSEU</name>
<protein>
    <submittedName>
        <fullName evidence="2">Uncharacterized protein DUF559</fullName>
    </submittedName>
</protein>
<dbReference type="Gene3D" id="3.40.960.10">
    <property type="entry name" value="VSR Endonuclease"/>
    <property type="match status" value="1"/>
</dbReference>
<accession>A0A543E183</accession>
<dbReference type="InterPro" id="IPR011335">
    <property type="entry name" value="Restrct_endonuc-II-like"/>
</dbReference>